<dbReference type="SMART" id="SM00421">
    <property type="entry name" value="HTH_LUXR"/>
    <property type="match status" value="1"/>
</dbReference>
<gene>
    <name evidence="8" type="ORF">NM961_20505</name>
</gene>
<dbReference type="PRINTS" id="PR00038">
    <property type="entry name" value="HTHLUXR"/>
</dbReference>
<dbReference type="PROSITE" id="PS50110">
    <property type="entry name" value="RESPONSE_REGULATORY"/>
    <property type="match status" value="1"/>
</dbReference>
<dbReference type="InterPro" id="IPR011006">
    <property type="entry name" value="CheY-like_superfamily"/>
</dbReference>
<dbReference type="EMBL" id="JANFQO010000025">
    <property type="protein sequence ID" value="MCQ4167104.1"/>
    <property type="molecule type" value="Genomic_DNA"/>
</dbReference>
<dbReference type="CDD" id="cd06170">
    <property type="entry name" value="LuxR_C_like"/>
    <property type="match status" value="1"/>
</dbReference>
<dbReference type="SUPFAM" id="SSF52172">
    <property type="entry name" value="CheY-like"/>
    <property type="match status" value="1"/>
</dbReference>
<keyword evidence="2" id="KW-0805">Transcription regulation</keyword>
<evidence type="ECO:0000256" key="3">
    <source>
        <dbReference type="ARBA" id="ARBA00023125"/>
    </source>
</evidence>
<name>A0ABT1QXT8_9GAMM</name>
<reference evidence="8" key="1">
    <citation type="submission" date="2022-07" db="EMBL/GenBank/DDBJ databases">
        <title>Tahibacter sp., a new gammaproteobacterium isolated from the silt sample collected at pig farm.</title>
        <authorList>
            <person name="Chen H."/>
        </authorList>
    </citation>
    <scope>NUCLEOTIDE SEQUENCE</scope>
    <source>
        <strain evidence="8">P2K</strain>
    </source>
</reference>
<dbReference type="SMART" id="SM00448">
    <property type="entry name" value="REC"/>
    <property type="match status" value="1"/>
</dbReference>
<organism evidence="8 9">
    <name type="scientific">Tahibacter harae</name>
    <dbReference type="NCBI Taxonomy" id="2963937"/>
    <lineage>
        <taxon>Bacteria</taxon>
        <taxon>Pseudomonadati</taxon>
        <taxon>Pseudomonadota</taxon>
        <taxon>Gammaproteobacteria</taxon>
        <taxon>Lysobacterales</taxon>
        <taxon>Rhodanobacteraceae</taxon>
        <taxon>Tahibacter</taxon>
    </lineage>
</organism>
<dbReference type="InterPro" id="IPR058245">
    <property type="entry name" value="NreC/VraR/RcsB-like_REC"/>
</dbReference>
<keyword evidence="9" id="KW-1185">Reference proteome</keyword>
<dbReference type="CDD" id="cd17535">
    <property type="entry name" value="REC_NarL-like"/>
    <property type="match status" value="1"/>
</dbReference>
<comment type="caution">
    <text evidence="8">The sequence shown here is derived from an EMBL/GenBank/DDBJ whole genome shotgun (WGS) entry which is preliminary data.</text>
</comment>
<evidence type="ECO:0000256" key="1">
    <source>
        <dbReference type="ARBA" id="ARBA00022553"/>
    </source>
</evidence>
<dbReference type="InterPro" id="IPR000792">
    <property type="entry name" value="Tscrpt_reg_LuxR_C"/>
</dbReference>
<feature type="domain" description="Response regulatory" evidence="7">
    <location>
        <begin position="3"/>
        <end position="119"/>
    </location>
</feature>
<dbReference type="InterPro" id="IPR016032">
    <property type="entry name" value="Sig_transdc_resp-reg_C-effctor"/>
</dbReference>
<evidence type="ECO:0000259" key="6">
    <source>
        <dbReference type="PROSITE" id="PS50043"/>
    </source>
</evidence>
<dbReference type="Proteomes" id="UP001165498">
    <property type="component" value="Unassembled WGS sequence"/>
</dbReference>
<dbReference type="InterPro" id="IPR039420">
    <property type="entry name" value="WalR-like"/>
</dbReference>
<dbReference type="Pfam" id="PF00196">
    <property type="entry name" value="GerE"/>
    <property type="match status" value="1"/>
</dbReference>
<dbReference type="PANTHER" id="PTHR43214:SF41">
    <property type="entry name" value="NITRATE_NITRITE RESPONSE REGULATOR PROTEIN NARP"/>
    <property type="match status" value="1"/>
</dbReference>
<evidence type="ECO:0000256" key="4">
    <source>
        <dbReference type="ARBA" id="ARBA00023163"/>
    </source>
</evidence>
<proteinExistence type="predicted"/>
<dbReference type="Pfam" id="PF00072">
    <property type="entry name" value="Response_reg"/>
    <property type="match status" value="1"/>
</dbReference>
<dbReference type="Gene3D" id="3.40.50.2300">
    <property type="match status" value="1"/>
</dbReference>
<evidence type="ECO:0000256" key="2">
    <source>
        <dbReference type="ARBA" id="ARBA00023015"/>
    </source>
</evidence>
<dbReference type="PROSITE" id="PS50043">
    <property type="entry name" value="HTH_LUXR_2"/>
    <property type="match status" value="1"/>
</dbReference>
<evidence type="ECO:0000313" key="9">
    <source>
        <dbReference type="Proteomes" id="UP001165498"/>
    </source>
</evidence>
<evidence type="ECO:0000313" key="8">
    <source>
        <dbReference type="EMBL" id="MCQ4167104.1"/>
    </source>
</evidence>
<protein>
    <submittedName>
        <fullName evidence="8">Response regulator transcription factor</fullName>
    </submittedName>
</protein>
<sequence>MIRVLVADDHTIVRETLVAALDASGECLVVGQAADGIDAVEQCLRLHPDIAIVDISMPRLNGIEVVRRLRAELPQMRILVLTMHQEEEYVLHMLRAGAAGYLRKDAAMAELIEAVRSLGSGGLHFGAHATRAMALQVQQARPIPTDPYRDLSPREREVFHLIVDGLTTKEIALRLDIGIKTAENHRQRVFAKLDVRNAAELVRYAARHHLID</sequence>
<evidence type="ECO:0000256" key="5">
    <source>
        <dbReference type="PROSITE-ProRule" id="PRU00169"/>
    </source>
</evidence>
<accession>A0ABT1QXT8</accession>
<dbReference type="PANTHER" id="PTHR43214">
    <property type="entry name" value="TWO-COMPONENT RESPONSE REGULATOR"/>
    <property type="match status" value="1"/>
</dbReference>
<keyword evidence="3" id="KW-0238">DNA-binding</keyword>
<keyword evidence="4" id="KW-0804">Transcription</keyword>
<dbReference type="InterPro" id="IPR001789">
    <property type="entry name" value="Sig_transdc_resp-reg_receiver"/>
</dbReference>
<feature type="modified residue" description="4-aspartylphosphate" evidence="5">
    <location>
        <position position="54"/>
    </location>
</feature>
<keyword evidence="1 5" id="KW-0597">Phosphoprotein</keyword>
<feature type="domain" description="HTH luxR-type" evidence="6">
    <location>
        <begin position="144"/>
        <end position="209"/>
    </location>
</feature>
<dbReference type="SUPFAM" id="SSF46894">
    <property type="entry name" value="C-terminal effector domain of the bipartite response regulators"/>
    <property type="match status" value="1"/>
</dbReference>
<evidence type="ECO:0000259" key="7">
    <source>
        <dbReference type="PROSITE" id="PS50110"/>
    </source>
</evidence>